<dbReference type="InterPro" id="IPR012440">
    <property type="entry name" value="DUF1641"/>
</dbReference>
<name>A0ABY4W874_9BACL</name>
<evidence type="ECO:0000313" key="2">
    <source>
        <dbReference type="Proteomes" id="UP001056500"/>
    </source>
</evidence>
<dbReference type="RefSeq" id="WP_251870457.1">
    <property type="nucleotide sequence ID" value="NZ_CP098755.1"/>
</dbReference>
<reference evidence="1" key="1">
    <citation type="submission" date="2022-06" db="EMBL/GenBank/DDBJ databases">
        <title>Genome sequencing of Brevibacillus sp. BB3-R1.</title>
        <authorList>
            <person name="Heo J."/>
            <person name="Lee D."/>
            <person name="Won M."/>
            <person name="Han B.-H."/>
            <person name="Hong S.-B."/>
            <person name="Kwon S.-W."/>
        </authorList>
    </citation>
    <scope>NUCLEOTIDE SEQUENCE</scope>
    <source>
        <strain evidence="1">BB3-R1</strain>
    </source>
</reference>
<sequence>MAKPTTKIAQPVLTEEEKRTKALDEVLGDTAASADGIRETLRLLQELHESGILSAVLSLVQAKEEVAKIAVGQLLRPSLTNSINNAMAAAEGLSEIEPEMTKKLVGSLAEGLKQAEEGLRQDQKIGVFDLFKALQDPDINRAIGFSLNLLKGMGQGLKK</sequence>
<dbReference type="EMBL" id="CP098755">
    <property type="protein sequence ID" value="USG63375.1"/>
    <property type="molecule type" value="Genomic_DNA"/>
</dbReference>
<gene>
    <name evidence="1" type="ORF">NDK47_14410</name>
</gene>
<dbReference type="PANTHER" id="PTHR38433">
    <property type="match status" value="1"/>
</dbReference>
<proteinExistence type="predicted"/>
<protein>
    <submittedName>
        <fullName evidence="1">DUF1641 domain-containing protein</fullName>
    </submittedName>
</protein>
<dbReference type="Proteomes" id="UP001056500">
    <property type="component" value="Chromosome"/>
</dbReference>
<organism evidence="1 2">
    <name type="scientific">Brevibacillus ruminantium</name>
    <dbReference type="NCBI Taxonomy" id="2950604"/>
    <lineage>
        <taxon>Bacteria</taxon>
        <taxon>Bacillati</taxon>
        <taxon>Bacillota</taxon>
        <taxon>Bacilli</taxon>
        <taxon>Bacillales</taxon>
        <taxon>Paenibacillaceae</taxon>
        <taxon>Brevibacillus</taxon>
    </lineage>
</organism>
<accession>A0ABY4W874</accession>
<dbReference type="PANTHER" id="PTHR38433:SF1">
    <property type="entry name" value="DUF1641 DOMAIN-CONTAINING PROTEIN"/>
    <property type="match status" value="1"/>
</dbReference>
<dbReference type="Pfam" id="PF07849">
    <property type="entry name" value="DUF1641"/>
    <property type="match status" value="1"/>
</dbReference>
<keyword evidence="2" id="KW-1185">Reference proteome</keyword>
<evidence type="ECO:0000313" key="1">
    <source>
        <dbReference type="EMBL" id="USG63375.1"/>
    </source>
</evidence>